<feature type="compositionally biased region" description="Polar residues" evidence="2">
    <location>
        <begin position="189"/>
        <end position="198"/>
    </location>
</feature>
<dbReference type="KEGG" id="pda:120110627"/>
<dbReference type="GO" id="GO:0008270">
    <property type="term" value="F:zinc ion binding"/>
    <property type="evidence" value="ECO:0007669"/>
    <property type="project" value="UniProtKB-KW"/>
</dbReference>
<dbReference type="InterPro" id="IPR001878">
    <property type="entry name" value="Znf_CCHC"/>
</dbReference>
<proteinExistence type="predicted"/>
<dbReference type="Gene3D" id="4.10.60.10">
    <property type="entry name" value="Zinc finger, CCHC-type"/>
    <property type="match status" value="1"/>
</dbReference>
<evidence type="ECO:0000313" key="4">
    <source>
        <dbReference type="Proteomes" id="UP000228380"/>
    </source>
</evidence>
<keyword evidence="1" id="KW-0862">Zinc</keyword>
<dbReference type="PANTHER" id="PTHR34482:SF49">
    <property type="entry name" value="RETROTRANSPOSON GAG DOMAIN-CONTAINING PROTEIN"/>
    <property type="match status" value="1"/>
</dbReference>
<keyword evidence="1" id="KW-0863">Zinc-finger</keyword>
<evidence type="ECO:0000259" key="3">
    <source>
        <dbReference type="PROSITE" id="PS50158"/>
    </source>
</evidence>
<dbReference type="RefSeq" id="XP_038982130.1">
    <property type="nucleotide sequence ID" value="XM_039126202.1"/>
</dbReference>
<dbReference type="InterPro" id="IPR036875">
    <property type="entry name" value="Znf_CCHC_sf"/>
</dbReference>
<dbReference type="Proteomes" id="UP000228380">
    <property type="component" value="Chromosome 4"/>
</dbReference>
<dbReference type="SUPFAM" id="SSF57756">
    <property type="entry name" value="Retrovirus zinc finger-like domains"/>
    <property type="match status" value="1"/>
</dbReference>
<gene>
    <name evidence="5" type="primary">LOC120110627</name>
</gene>
<keyword evidence="4" id="KW-1185">Reference proteome</keyword>
<reference evidence="4" key="1">
    <citation type="journal article" date="2019" name="Nat. Commun.">
        <title>Genome-wide association mapping of date palm fruit traits.</title>
        <authorList>
            <person name="Hazzouri K.M."/>
            <person name="Gros-Balthazard M."/>
            <person name="Flowers J.M."/>
            <person name="Copetti D."/>
            <person name="Lemansour A."/>
            <person name="Lebrun M."/>
            <person name="Masmoudi K."/>
            <person name="Ferrand S."/>
            <person name="Dhar M.I."/>
            <person name="Fresquez Z.A."/>
            <person name="Rosas U."/>
            <person name="Zhang J."/>
            <person name="Talag J."/>
            <person name="Lee S."/>
            <person name="Kudrna D."/>
            <person name="Powell R.F."/>
            <person name="Leitch I.J."/>
            <person name="Krueger R.R."/>
            <person name="Wing R.A."/>
            <person name="Amiri K.M.A."/>
            <person name="Purugganan M.D."/>
        </authorList>
    </citation>
    <scope>NUCLEOTIDE SEQUENCE [LARGE SCALE GENOMIC DNA]</scope>
    <source>
        <strain evidence="4">cv. Khalas</strain>
    </source>
</reference>
<dbReference type="Pfam" id="PF03732">
    <property type="entry name" value="Retrotrans_gag"/>
    <property type="match status" value="1"/>
</dbReference>
<dbReference type="AlphaFoldDB" id="A0A8B9A657"/>
<feature type="region of interest" description="Disordered" evidence="2">
    <location>
        <begin position="173"/>
        <end position="226"/>
    </location>
</feature>
<dbReference type="PANTHER" id="PTHR34482">
    <property type="entry name" value="DNA DAMAGE-INDUCIBLE PROTEIN 1-LIKE"/>
    <property type="match status" value="1"/>
</dbReference>
<keyword evidence="1" id="KW-0479">Metal-binding</keyword>
<evidence type="ECO:0000313" key="5">
    <source>
        <dbReference type="RefSeq" id="XP_038982130.1"/>
    </source>
</evidence>
<accession>A0A8B9A657</accession>
<dbReference type="PROSITE" id="PS50158">
    <property type="entry name" value="ZF_CCHC"/>
    <property type="match status" value="1"/>
</dbReference>
<organism evidence="4 5">
    <name type="scientific">Phoenix dactylifera</name>
    <name type="common">Date palm</name>
    <dbReference type="NCBI Taxonomy" id="42345"/>
    <lineage>
        <taxon>Eukaryota</taxon>
        <taxon>Viridiplantae</taxon>
        <taxon>Streptophyta</taxon>
        <taxon>Embryophyta</taxon>
        <taxon>Tracheophyta</taxon>
        <taxon>Spermatophyta</taxon>
        <taxon>Magnoliopsida</taxon>
        <taxon>Liliopsida</taxon>
        <taxon>Arecaceae</taxon>
        <taxon>Coryphoideae</taxon>
        <taxon>Phoeniceae</taxon>
        <taxon>Phoenix</taxon>
    </lineage>
</organism>
<dbReference type="GO" id="GO:0003676">
    <property type="term" value="F:nucleic acid binding"/>
    <property type="evidence" value="ECO:0007669"/>
    <property type="project" value="InterPro"/>
</dbReference>
<protein>
    <submittedName>
        <fullName evidence="5">Uncharacterized protein LOC120110627</fullName>
    </submittedName>
</protein>
<name>A0A8B9A657_PHODC</name>
<evidence type="ECO:0000256" key="2">
    <source>
        <dbReference type="SAM" id="MobiDB-lite"/>
    </source>
</evidence>
<dbReference type="OrthoDB" id="5600552at2759"/>
<dbReference type="InterPro" id="IPR005162">
    <property type="entry name" value="Retrotrans_gag_dom"/>
</dbReference>
<feature type="domain" description="CCHC-type" evidence="3">
    <location>
        <begin position="246"/>
        <end position="260"/>
    </location>
</feature>
<dbReference type="GeneID" id="120110627"/>
<reference evidence="5" key="2">
    <citation type="submission" date="2025-08" db="UniProtKB">
        <authorList>
            <consortium name="RefSeq"/>
        </authorList>
    </citation>
    <scope>IDENTIFICATION</scope>
    <source>
        <tissue evidence="5">Young leaves</tissue>
    </source>
</reference>
<sequence>MLVLLSKEGVQQNSRKWLIIGGSLWSAHWWNFVERITDEEKVRFAIYMLQDRAHHWWKSVEHTLAHRHEPVTWQGFRTTFYSKYFPFSRLRELEREFLNISQGTITVDEYEAKFDKLFRFAPTLIMDAESKIRRFEEGLKSHLHRGLAAMHSASYDVLVDMAKNMEIVWKETQDVKNGKQKKRSRDFNTRSGQNSSKTAKSHNRSWQSEKHESYGRTTQHQQDRSKCEACGGAHKIELYRRLSNACFRCGQQGHKIKKCPCNQQVSQSVQRPQATRT</sequence>
<evidence type="ECO:0000256" key="1">
    <source>
        <dbReference type="PROSITE-ProRule" id="PRU00047"/>
    </source>
</evidence>